<dbReference type="InterPro" id="IPR000086">
    <property type="entry name" value="NUDIX_hydrolase_dom"/>
</dbReference>
<protein>
    <submittedName>
        <fullName evidence="2">NUDIX family protein</fullName>
    </submittedName>
</protein>
<dbReference type="Pfam" id="PF00293">
    <property type="entry name" value="NUDIX"/>
    <property type="match status" value="1"/>
</dbReference>
<evidence type="ECO:0000259" key="1">
    <source>
        <dbReference type="PROSITE" id="PS51462"/>
    </source>
</evidence>
<dbReference type="PROSITE" id="PS51462">
    <property type="entry name" value="NUDIX"/>
    <property type="match status" value="1"/>
</dbReference>
<name>A0A0D8BKR1_9ACTN</name>
<reference evidence="3" key="1">
    <citation type="submission" date="2015-02" db="EMBL/GenBank/DDBJ databases">
        <title>Draft Genome of Frankia sp. CpI1-S.</title>
        <authorList>
            <person name="Oshone R.T."/>
            <person name="Ngom M."/>
            <person name="Ghodhbane-Gtari F."/>
            <person name="Gtari M."/>
            <person name="Morris K."/>
            <person name="Thomas K."/>
            <person name="Sen A."/>
            <person name="Tisa L.S."/>
        </authorList>
    </citation>
    <scope>NUCLEOTIDE SEQUENCE [LARGE SCALE GENOMIC DNA]</scope>
    <source>
        <strain evidence="3">CpI1-S</strain>
    </source>
</reference>
<gene>
    <name evidence="2" type="ORF">FF36_01681</name>
</gene>
<feature type="domain" description="Nudix hydrolase" evidence="1">
    <location>
        <begin position="23"/>
        <end position="147"/>
    </location>
</feature>
<dbReference type="Proteomes" id="UP000032545">
    <property type="component" value="Unassembled WGS sequence"/>
</dbReference>
<sequence length="178" mass="19471">MRRRRGGTTTLTCLGPSPDPPFEQVTSASVVAVTDDGRLVVAELTRGLDIPGGHVQRGESSIDETVRREAWEEVRARLGVLHPVEVIESDYFGADDRTYMVIRTARVTELAPWESTHESAGRVLIEPEEFLRRYRGGDPALMRHLVTAALAAIPAIPALRPGPTEVSSVRQGPDGPLR</sequence>
<dbReference type="EMBL" id="JYFN01000009">
    <property type="protein sequence ID" value="KJE23992.1"/>
    <property type="molecule type" value="Genomic_DNA"/>
</dbReference>
<evidence type="ECO:0000313" key="3">
    <source>
        <dbReference type="Proteomes" id="UP000032545"/>
    </source>
</evidence>
<dbReference type="CDD" id="cd02883">
    <property type="entry name" value="NUDIX_Hydrolase"/>
    <property type="match status" value="1"/>
</dbReference>
<dbReference type="PATRIC" id="fig|1502723.3.peg.6556"/>
<dbReference type="AlphaFoldDB" id="A0A0D8BKR1"/>
<reference evidence="2 3" key="2">
    <citation type="journal article" date="2016" name="Genome Announc.">
        <title>Permanent Draft Genome Sequences for Two Variants of Frankia sp. Strain CpI1, the First Frankia Strain Isolated from Root Nodules of Comptonia peregrina.</title>
        <authorList>
            <person name="Oshone R."/>
            <person name="Hurst S.G.IV."/>
            <person name="Abebe-Akele F."/>
            <person name="Simpson S."/>
            <person name="Morris K."/>
            <person name="Thomas W.K."/>
            <person name="Tisa L.S."/>
        </authorList>
    </citation>
    <scope>NUCLEOTIDE SEQUENCE [LARGE SCALE GENOMIC DNA]</scope>
    <source>
        <strain evidence="3">CpI1-S</strain>
    </source>
</reference>
<organism evidence="2 3">
    <name type="scientific">Frankia torreyi</name>
    <dbReference type="NCBI Taxonomy" id="1856"/>
    <lineage>
        <taxon>Bacteria</taxon>
        <taxon>Bacillati</taxon>
        <taxon>Actinomycetota</taxon>
        <taxon>Actinomycetes</taxon>
        <taxon>Frankiales</taxon>
        <taxon>Frankiaceae</taxon>
        <taxon>Frankia</taxon>
    </lineage>
</organism>
<keyword evidence="3" id="KW-1185">Reference proteome</keyword>
<proteinExistence type="predicted"/>
<comment type="caution">
    <text evidence="2">The sequence shown here is derived from an EMBL/GenBank/DDBJ whole genome shotgun (WGS) entry which is preliminary data.</text>
</comment>
<dbReference type="InterPro" id="IPR015797">
    <property type="entry name" value="NUDIX_hydrolase-like_dom_sf"/>
</dbReference>
<accession>A0A0D8BKR1</accession>
<dbReference type="SUPFAM" id="SSF55811">
    <property type="entry name" value="Nudix"/>
    <property type="match status" value="1"/>
</dbReference>
<dbReference type="Gene3D" id="3.90.79.10">
    <property type="entry name" value="Nucleoside Triphosphate Pyrophosphohydrolase"/>
    <property type="match status" value="1"/>
</dbReference>
<evidence type="ECO:0000313" key="2">
    <source>
        <dbReference type="EMBL" id="KJE23992.1"/>
    </source>
</evidence>